<dbReference type="Proteomes" id="UP001597034">
    <property type="component" value="Unassembled WGS sequence"/>
</dbReference>
<reference evidence="2 3" key="1">
    <citation type="journal article" date="2019" name="Int. J. Syst. Evol. Microbiol.">
        <title>The Global Catalogue of Microorganisms (GCM) 10K type strain sequencing project: providing services to taxonomists for standard genome sequencing and annotation.</title>
        <authorList>
            <consortium name="The Broad Institute Genomics Platform"/>
            <consortium name="The Broad Institute Genome Sequencing Center for Infectious Disease"/>
            <person name="Wu L."/>
            <person name="Ma J."/>
        </authorList>
    </citation>
    <scope>NUCLEOTIDE SEQUENCE [LARGE SCALE GENOMIC DNA]</scope>
    <source>
        <strain evidence="2 3">CGMCC 1.10390</strain>
    </source>
</reference>
<feature type="compositionally biased region" description="Basic and acidic residues" evidence="1">
    <location>
        <begin position="286"/>
        <end position="295"/>
    </location>
</feature>
<dbReference type="RefSeq" id="WP_256400471.1">
    <property type="nucleotide sequence ID" value="NZ_JANHJR010000003.1"/>
</dbReference>
<evidence type="ECO:0000256" key="1">
    <source>
        <dbReference type="SAM" id="MobiDB-lite"/>
    </source>
</evidence>
<accession>A0ABD6DMY5</accession>
<feature type="compositionally biased region" description="Polar residues" evidence="1">
    <location>
        <begin position="1"/>
        <end position="10"/>
    </location>
</feature>
<feature type="region of interest" description="Disordered" evidence="1">
    <location>
        <begin position="1"/>
        <end position="128"/>
    </location>
</feature>
<feature type="compositionally biased region" description="Acidic residues" evidence="1">
    <location>
        <begin position="60"/>
        <end position="128"/>
    </location>
</feature>
<name>A0ABD6DMY5_9EURY</name>
<proteinExistence type="predicted"/>
<gene>
    <name evidence="2" type="ORF">ACFSBL_17425</name>
</gene>
<dbReference type="Gene3D" id="1.10.10.580">
    <property type="entry name" value="Structural maintenance of chromosome 1. Chain E"/>
    <property type="match status" value="1"/>
</dbReference>
<dbReference type="AlphaFoldDB" id="A0ABD6DMY5"/>
<dbReference type="PANTHER" id="PTHR33969">
    <property type="entry name" value="SEGREGATION AND CONDENSATION PROTEIN A"/>
    <property type="match status" value="1"/>
</dbReference>
<dbReference type="InterPro" id="IPR023093">
    <property type="entry name" value="ScpA-like_C"/>
</dbReference>
<sequence length="389" mass="43001">MTDGSSSAESSGDPDASGEQRGESVKQNGDSPKQESPERNGDTPEDMLTIAGHEDRTPPDEEPDFLDDGDGGDDPADPDEFYGDGDVEDVLPGEDDEEPSDDDAAADDELDAVLPDDDAIGDSDDDEVEPVELLVQLAKRGEIDPWDIDVMRVTDRFLDALESVDLRTSGRALFYASVLLRMKGDELIHGSDKQDEEEPAPWEQPFGDEPQSPPADPDFDPVAGLEAEMERRLERKHARGTPETLDELVRDLREAERGTWWKEGREYDTSDSPQGFRRGTQTLDYHTGDDRRVDDEPTEDDVTGTTHEEEIEEVIDDVRVALREHYDAGRAEVLFAEVQDSGGSRVLTFLALLFLAHRGQVTLQQDELFGDLWVQDPAATAVSDEAVAD</sequence>
<dbReference type="Gene3D" id="6.10.250.2410">
    <property type="match status" value="1"/>
</dbReference>
<organism evidence="2 3">
    <name type="scientific">Haloarchaeobius litoreus</name>
    <dbReference type="NCBI Taxonomy" id="755306"/>
    <lineage>
        <taxon>Archaea</taxon>
        <taxon>Methanobacteriati</taxon>
        <taxon>Methanobacteriota</taxon>
        <taxon>Stenosarchaea group</taxon>
        <taxon>Halobacteria</taxon>
        <taxon>Halobacteriales</taxon>
        <taxon>Halorubellaceae</taxon>
        <taxon>Haloarchaeobius</taxon>
    </lineage>
</organism>
<dbReference type="EMBL" id="JBHUDO010000003">
    <property type="protein sequence ID" value="MFD1647473.1"/>
    <property type="molecule type" value="Genomic_DNA"/>
</dbReference>
<dbReference type="InterPro" id="IPR003768">
    <property type="entry name" value="ScpA"/>
</dbReference>
<evidence type="ECO:0000313" key="2">
    <source>
        <dbReference type="EMBL" id="MFD1647473.1"/>
    </source>
</evidence>
<feature type="region of interest" description="Disordered" evidence="1">
    <location>
        <begin position="190"/>
        <end position="222"/>
    </location>
</feature>
<protein>
    <submittedName>
        <fullName evidence="2">Segregation/condensation protein A</fullName>
    </submittedName>
</protein>
<comment type="caution">
    <text evidence="2">The sequence shown here is derived from an EMBL/GenBank/DDBJ whole genome shotgun (WGS) entry which is preliminary data.</text>
</comment>
<keyword evidence="3" id="KW-1185">Reference proteome</keyword>
<feature type="compositionally biased region" description="Basic and acidic residues" evidence="1">
    <location>
        <begin position="32"/>
        <end position="42"/>
    </location>
</feature>
<feature type="region of interest" description="Disordered" evidence="1">
    <location>
        <begin position="264"/>
        <end position="305"/>
    </location>
</feature>
<dbReference type="Pfam" id="PF02616">
    <property type="entry name" value="SMC_ScpA"/>
    <property type="match status" value="1"/>
</dbReference>
<evidence type="ECO:0000313" key="3">
    <source>
        <dbReference type="Proteomes" id="UP001597034"/>
    </source>
</evidence>
<dbReference type="PANTHER" id="PTHR33969:SF2">
    <property type="entry name" value="SEGREGATION AND CONDENSATION PROTEIN A"/>
    <property type="match status" value="1"/>
</dbReference>